<evidence type="ECO:0000256" key="6">
    <source>
        <dbReference type="ARBA" id="ARBA00022803"/>
    </source>
</evidence>
<comment type="catalytic activity">
    <reaction evidence="1">
        <text>a beta-lactam + H2O = a substituted beta-amino acid</text>
        <dbReference type="Rhea" id="RHEA:20401"/>
        <dbReference type="ChEBI" id="CHEBI:15377"/>
        <dbReference type="ChEBI" id="CHEBI:35627"/>
        <dbReference type="ChEBI" id="CHEBI:140347"/>
        <dbReference type="EC" id="3.5.2.6"/>
    </reaction>
</comment>
<dbReference type="RefSeq" id="WP_179975355.1">
    <property type="nucleotide sequence ID" value="NZ_CP049075.1"/>
</dbReference>
<proteinExistence type="inferred from homology"/>
<dbReference type="AlphaFoldDB" id="A0A7H9CKB1"/>
<evidence type="ECO:0000256" key="1">
    <source>
        <dbReference type="ARBA" id="ARBA00001526"/>
    </source>
</evidence>
<evidence type="ECO:0000256" key="3">
    <source>
        <dbReference type="ARBA" id="ARBA00012865"/>
    </source>
</evidence>
<keyword evidence="4" id="KW-0677">Repeat</keyword>
<dbReference type="PANTHER" id="PTHR13891:SF1">
    <property type="entry name" value="CYTOCHROME C OXIDASE ASSEMBLY FACTOR 7"/>
    <property type="match status" value="1"/>
</dbReference>
<organism evidence="9 10">
    <name type="scientific">Candidatus Campylobacter infans</name>
    <dbReference type="NCBI Taxonomy" id="2561898"/>
    <lineage>
        <taxon>Bacteria</taxon>
        <taxon>Pseudomonadati</taxon>
        <taxon>Campylobacterota</taxon>
        <taxon>Epsilonproteobacteria</taxon>
        <taxon>Campylobacterales</taxon>
        <taxon>Campylobacteraceae</taxon>
        <taxon>Campylobacter</taxon>
    </lineage>
</organism>
<name>A0A7H9CKB1_9BACT</name>
<dbReference type="InterPro" id="IPR011990">
    <property type="entry name" value="TPR-like_helical_dom_sf"/>
</dbReference>
<evidence type="ECO:0000256" key="7">
    <source>
        <dbReference type="ARBA" id="ARBA00023157"/>
    </source>
</evidence>
<dbReference type="Pfam" id="PF08238">
    <property type="entry name" value="Sel1"/>
    <property type="match status" value="3"/>
</dbReference>
<dbReference type="InterPro" id="IPR040239">
    <property type="entry name" value="HcpB-like"/>
</dbReference>
<gene>
    <name evidence="9" type="ORF">CINF_0121</name>
</gene>
<reference evidence="9 10" key="1">
    <citation type="submission" date="2020-02" db="EMBL/GenBank/DDBJ databases">
        <title>Complete genome sequence of the novel Campylobacter species Candidatus Campylobacter infans.</title>
        <authorList>
            <person name="Duim B."/>
            <person name="Zomer A."/>
            <person name="van der Graaf L."/>
            <person name="Wagenaar J."/>
        </authorList>
    </citation>
    <scope>NUCLEOTIDE SEQUENCE [LARGE SCALE GENOMIC DNA]</scope>
    <source>
        <strain evidence="9 10">19S00001</strain>
    </source>
</reference>
<dbReference type="SMART" id="SM00671">
    <property type="entry name" value="SEL1"/>
    <property type="match status" value="3"/>
</dbReference>
<dbReference type="GO" id="GO:0008800">
    <property type="term" value="F:beta-lactamase activity"/>
    <property type="evidence" value="ECO:0007669"/>
    <property type="project" value="UniProtKB-EC"/>
</dbReference>
<evidence type="ECO:0000256" key="5">
    <source>
        <dbReference type="ARBA" id="ARBA00022801"/>
    </source>
</evidence>
<accession>A0A7H9CKB1</accession>
<keyword evidence="5" id="KW-0378">Hydrolase</keyword>
<protein>
    <recommendedName>
        <fullName evidence="3">beta-lactamase</fullName>
        <ecNumber evidence="3">3.5.2.6</ecNumber>
    </recommendedName>
</protein>
<evidence type="ECO:0000313" key="10">
    <source>
        <dbReference type="Proteomes" id="UP000509414"/>
    </source>
</evidence>
<keyword evidence="6" id="KW-0802">TPR repeat</keyword>
<dbReference type="EMBL" id="CP049075">
    <property type="protein sequence ID" value="QLI04674.1"/>
    <property type="molecule type" value="Genomic_DNA"/>
</dbReference>
<evidence type="ECO:0000256" key="2">
    <source>
        <dbReference type="ARBA" id="ARBA00008486"/>
    </source>
</evidence>
<dbReference type="SUPFAM" id="SSF81901">
    <property type="entry name" value="HCP-like"/>
    <property type="match status" value="1"/>
</dbReference>
<comment type="similarity">
    <text evidence="2">Belongs to the hcp beta-lactamase family.</text>
</comment>
<dbReference type="KEGG" id="cinf:CINF_0121"/>
<dbReference type="InterPro" id="IPR006597">
    <property type="entry name" value="Sel1-like"/>
</dbReference>
<sequence length="138" mass="15678">MKKFILALVLLNTAVFSGGYEEAWEARKNGDYKKAMELYQKACDDNDAKSCNKLGLLYKTGKNTKPNNKKADELYNKANELFKKDCDNGDAFACFFLGGAYKNGQEGLEQNKTMAKDYYGRACDLDHQLSCEYYQDLN</sequence>
<dbReference type="Gene3D" id="1.25.40.10">
    <property type="entry name" value="Tetratricopeptide repeat domain"/>
    <property type="match status" value="1"/>
</dbReference>
<evidence type="ECO:0000256" key="8">
    <source>
        <dbReference type="ARBA" id="ARBA00023251"/>
    </source>
</evidence>
<evidence type="ECO:0000256" key="4">
    <source>
        <dbReference type="ARBA" id="ARBA00022737"/>
    </source>
</evidence>
<dbReference type="PANTHER" id="PTHR13891">
    <property type="entry name" value="CYTOCHROME C OXIDASE ASSEMBLY FACTOR 7"/>
    <property type="match status" value="1"/>
</dbReference>
<evidence type="ECO:0000313" key="9">
    <source>
        <dbReference type="EMBL" id="QLI04674.1"/>
    </source>
</evidence>
<keyword evidence="7" id="KW-1015">Disulfide bond</keyword>
<keyword evidence="8" id="KW-0046">Antibiotic resistance</keyword>
<dbReference type="GO" id="GO:0046677">
    <property type="term" value="P:response to antibiotic"/>
    <property type="evidence" value="ECO:0007669"/>
    <property type="project" value="UniProtKB-KW"/>
</dbReference>
<dbReference type="Proteomes" id="UP000509414">
    <property type="component" value="Chromosome"/>
</dbReference>
<dbReference type="EC" id="3.5.2.6" evidence="3"/>
<keyword evidence="10" id="KW-1185">Reference proteome</keyword>